<reference evidence="3" key="1">
    <citation type="journal article" date="2019" name="Int. J. Syst. Evol. Microbiol.">
        <title>The Global Catalogue of Microorganisms (GCM) 10K type strain sequencing project: providing services to taxonomists for standard genome sequencing and annotation.</title>
        <authorList>
            <consortium name="The Broad Institute Genomics Platform"/>
            <consortium name="The Broad Institute Genome Sequencing Center for Infectious Disease"/>
            <person name="Wu L."/>
            <person name="Ma J."/>
        </authorList>
    </citation>
    <scope>NUCLEOTIDE SEQUENCE [LARGE SCALE GENOMIC DNA]</scope>
    <source>
        <strain evidence="3">JCM 18304</strain>
    </source>
</reference>
<comment type="caution">
    <text evidence="2">The sequence shown here is derived from an EMBL/GenBank/DDBJ whole genome shotgun (WGS) entry which is preliminary data.</text>
</comment>
<gene>
    <name evidence="2" type="ORF">GCM10023322_05710</name>
</gene>
<evidence type="ECO:0000313" key="2">
    <source>
        <dbReference type="EMBL" id="GAA5178448.1"/>
    </source>
</evidence>
<evidence type="ECO:0000313" key="3">
    <source>
        <dbReference type="Proteomes" id="UP001501570"/>
    </source>
</evidence>
<sequence length="189" mass="19467">MSSAGSLTYTATYSLPRGASATIAQAQDPVRAAYTYPAGKLVLTPEETADCRTQSRSTTCTLTPPPSPLGDPTTALLSQIGSRGLIAPAMVISLFGAVALDDDTMVTQHDTTLSGEHATCLDVSNLSNAPSTSFSACITTDGLLGSFEGTVAGNTIDVTLSQYESTVAADAFALPSDAATIDKRPRQTK</sequence>
<keyword evidence="3" id="KW-1185">Reference proteome</keyword>
<dbReference type="Proteomes" id="UP001501570">
    <property type="component" value="Unassembled WGS sequence"/>
</dbReference>
<organism evidence="2 3">
    <name type="scientific">Rugosimonospora acidiphila</name>
    <dbReference type="NCBI Taxonomy" id="556531"/>
    <lineage>
        <taxon>Bacteria</taxon>
        <taxon>Bacillati</taxon>
        <taxon>Actinomycetota</taxon>
        <taxon>Actinomycetes</taxon>
        <taxon>Micromonosporales</taxon>
        <taxon>Micromonosporaceae</taxon>
        <taxon>Rugosimonospora</taxon>
    </lineage>
</organism>
<proteinExistence type="predicted"/>
<evidence type="ECO:0000256" key="1">
    <source>
        <dbReference type="SAM" id="MobiDB-lite"/>
    </source>
</evidence>
<feature type="region of interest" description="Disordered" evidence="1">
    <location>
        <begin position="48"/>
        <end position="71"/>
    </location>
</feature>
<name>A0ABP9RK90_9ACTN</name>
<accession>A0ABP9RK90</accession>
<protein>
    <submittedName>
        <fullName evidence="2">Uncharacterized protein</fullName>
    </submittedName>
</protein>
<dbReference type="EMBL" id="BAABJQ010000001">
    <property type="protein sequence ID" value="GAA5178448.1"/>
    <property type="molecule type" value="Genomic_DNA"/>
</dbReference>